<accession>A0A518AUP9</accession>
<dbReference type="InterPro" id="IPR019650">
    <property type="entry name" value="DUF2513"/>
</dbReference>
<reference evidence="1 2" key="1">
    <citation type="submission" date="2019-02" db="EMBL/GenBank/DDBJ databases">
        <title>Deep-cultivation of Planctomycetes and their phenomic and genomic characterization uncovers novel biology.</title>
        <authorList>
            <person name="Wiegand S."/>
            <person name="Jogler M."/>
            <person name="Boedeker C."/>
            <person name="Pinto D."/>
            <person name="Vollmers J."/>
            <person name="Rivas-Marin E."/>
            <person name="Kohn T."/>
            <person name="Peeters S.H."/>
            <person name="Heuer A."/>
            <person name="Rast P."/>
            <person name="Oberbeckmann S."/>
            <person name="Bunk B."/>
            <person name="Jeske O."/>
            <person name="Meyerdierks A."/>
            <person name="Storesund J.E."/>
            <person name="Kallscheuer N."/>
            <person name="Luecker S."/>
            <person name="Lage O.M."/>
            <person name="Pohl T."/>
            <person name="Merkel B.J."/>
            <person name="Hornburger P."/>
            <person name="Mueller R.-W."/>
            <person name="Bruemmer F."/>
            <person name="Labrenz M."/>
            <person name="Spormann A.M."/>
            <person name="Op den Camp H."/>
            <person name="Overmann J."/>
            <person name="Amann R."/>
            <person name="Jetten M.S.M."/>
            <person name="Mascher T."/>
            <person name="Medema M.H."/>
            <person name="Devos D.P."/>
            <person name="Kaster A.-K."/>
            <person name="Ovreas L."/>
            <person name="Rohde M."/>
            <person name="Galperin M.Y."/>
            <person name="Jogler C."/>
        </authorList>
    </citation>
    <scope>NUCLEOTIDE SEQUENCE [LARGE SCALE GENOMIC DNA]</scope>
    <source>
        <strain evidence="1 2">Pan181</strain>
    </source>
</reference>
<dbReference type="AlphaFoldDB" id="A0A518AUP9"/>
<evidence type="ECO:0000313" key="2">
    <source>
        <dbReference type="Proteomes" id="UP000315750"/>
    </source>
</evidence>
<dbReference type="EMBL" id="CP036278">
    <property type="protein sequence ID" value="QDU58442.1"/>
    <property type="molecule type" value="Genomic_DNA"/>
</dbReference>
<keyword evidence="2" id="KW-1185">Reference proteome</keyword>
<protein>
    <submittedName>
        <fullName evidence="1">Uncharacterized protein</fullName>
    </submittedName>
</protein>
<proteinExistence type="predicted"/>
<dbReference type="OrthoDB" id="6960201at2"/>
<gene>
    <name evidence="1" type="ORF">Pan181_46780</name>
</gene>
<dbReference type="RefSeq" id="WP_145250428.1">
    <property type="nucleotide sequence ID" value="NZ_CP036278.1"/>
</dbReference>
<sequence>MKRDIDLCRQLLFDIEAQGAAECTASVLRGSLTHDTDARVRFHLRLMIDAGLVKEVQRTTSGSACLRLTHTGAELLELCRSDARWREAKTVVQDRTGGLSLTAIRTLLTKWAVESSTYGYARAPRRTYRPYYRREEPVRYNTEYREPERVEVEDELRLIRTMPDYRERLEWFDYDYYYDRTPVETKTTEPSVQLPIYLV</sequence>
<dbReference type="Proteomes" id="UP000315750">
    <property type="component" value="Chromosome"/>
</dbReference>
<name>A0A518AUP9_9BACT</name>
<dbReference type="KEGG" id="amuc:Pan181_46780"/>
<organism evidence="1 2">
    <name type="scientific">Aeoliella mucimassa</name>
    <dbReference type="NCBI Taxonomy" id="2527972"/>
    <lineage>
        <taxon>Bacteria</taxon>
        <taxon>Pseudomonadati</taxon>
        <taxon>Planctomycetota</taxon>
        <taxon>Planctomycetia</taxon>
        <taxon>Pirellulales</taxon>
        <taxon>Lacipirellulaceae</taxon>
        <taxon>Aeoliella</taxon>
    </lineage>
</organism>
<evidence type="ECO:0000313" key="1">
    <source>
        <dbReference type="EMBL" id="QDU58442.1"/>
    </source>
</evidence>
<dbReference type="Pfam" id="PF10711">
    <property type="entry name" value="DUF2513"/>
    <property type="match status" value="1"/>
</dbReference>